<evidence type="ECO:0000313" key="1">
    <source>
        <dbReference type="EMBL" id="QOQ86886.1"/>
    </source>
</evidence>
<evidence type="ECO:0000313" key="2">
    <source>
        <dbReference type="Proteomes" id="UP000594749"/>
    </source>
</evidence>
<dbReference type="RefSeq" id="WP_025803749.1">
    <property type="nucleotide sequence ID" value="NZ_CP053842.1"/>
</dbReference>
<protein>
    <recommendedName>
        <fullName evidence="3">Lipoprotein</fullName>
    </recommendedName>
</protein>
<gene>
    <name evidence="1" type="ORF">IMC76_06625</name>
</gene>
<dbReference type="AlphaFoldDB" id="A0A7M1LG73"/>
<proteinExistence type="predicted"/>
<keyword evidence="2" id="KW-1185">Reference proteome</keyword>
<dbReference type="Proteomes" id="UP000594749">
    <property type="component" value="Chromosome"/>
</dbReference>
<name>A0A7M1LG73_9BACT</name>
<dbReference type="PROSITE" id="PS51257">
    <property type="entry name" value="PROKAR_LIPOPROTEIN"/>
    <property type="match status" value="1"/>
</dbReference>
<organism evidence="1 2">
    <name type="scientific">Campylobacter corcagiensis</name>
    <dbReference type="NCBI Taxonomy" id="1448857"/>
    <lineage>
        <taxon>Bacteria</taxon>
        <taxon>Pseudomonadati</taxon>
        <taxon>Campylobacterota</taxon>
        <taxon>Epsilonproteobacteria</taxon>
        <taxon>Campylobacterales</taxon>
        <taxon>Campylobacteraceae</taxon>
        <taxon>Campylobacter</taxon>
    </lineage>
</organism>
<dbReference type="OrthoDB" id="5354711at2"/>
<dbReference type="EMBL" id="CP063078">
    <property type="protein sequence ID" value="QOQ86886.1"/>
    <property type="molecule type" value="Genomic_DNA"/>
</dbReference>
<reference evidence="1 2" key="1">
    <citation type="submission" date="2020-10" db="EMBL/GenBank/DDBJ databases">
        <title>Campylobacter and Helicobacter PacBio genomes.</title>
        <authorList>
            <person name="Lane C."/>
        </authorList>
    </citation>
    <scope>NUCLEOTIDE SEQUENCE [LARGE SCALE GENOMIC DNA]</scope>
    <source>
        <strain evidence="1 2">2016D-0077</strain>
    </source>
</reference>
<evidence type="ECO:0008006" key="3">
    <source>
        <dbReference type="Google" id="ProtNLM"/>
    </source>
</evidence>
<sequence length="162" mass="18498">MKKFINLAILALVFAGCSNKEYVHDPLKNELLAYTQKFEAIRGNADRYLAVATYLNPVLANSNGERFLLSSYPQTEGIKFDTLKVNKDSNLSVKEVKNGDEILNLTNINLPWSNHYEIISPVKNADYLTITYTTQKNTNVTLKFLKVSKSMYWNPEIKLKDD</sequence>
<accession>A0A7M1LG73</accession>